<dbReference type="AlphaFoldDB" id="A0A2T6ZSV9"/>
<dbReference type="EMBL" id="NESQ01000116">
    <property type="protein sequence ID" value="PUU78568.1"/>
    <property type="molecule type" value="Genomic_DNA"/>
</dbReference>
<dbReference type="Proteomes" id="UP000244722">
    <property type="component" value="Unassembled WGS sequence"/>
</dbReference>
<dbReference type="OrthoDB" id="511599at2759"/>
<protein>
    <recommendedName>
        <fullName evidence="3">ATPase AAA-type core domain-containing protein</fullName>
    </recommendedName>
</protein>
<evidence type="ECO:0000313" key="1">
    <source>
        <dbReference type="EMBL" id="PUU78568.1"/>
    </source>
</evidence>
<evidence type="ECO:0000313" key="2">
    <source>
        <dbReference type="Proteomes" id="UP000244722"/>
    </source>
</evidence>
<evidence type="ECO:0008006" key="3">
    <source>
        <dbReference type="Google" id="ProtNLM"/>
    </source>
</evidence>
<comment type="caution">
    <text evidence="1">The sequence shown here is derived from an EMBL/GenBank/DDBJ whole genome shotgun (WGS) entry which is preliminary data.</text>
</comment>
<name>A0A2T6ZSV9_TUBBO</name>
<proteinExistence type="predicted"/>
<gene>
    <name evidence="1" type="ORF">B9Z19DRAFT_1126619</name>
</gene>
<dbReference type="STRING" id="42251.A0A2T6ZSV9"/>
<sequence>MVWDDQSLSGEEGSYNWISDRASSRRLIQKCPLTKIPELLYKVFEDFYDQAARFKRRNGRCAVFIIDNVNRLAAENPKLLAGLQDHAKDATDSKKFIVVFVTSEGLATQQMLDIETSVLQAANSAFKKARFLEPGEPRTKAFKIISGILKNGKIHSKDFFYIAGTYEQETRLLSCNIFATVPESERITFQSKPIEIVARKLLAEMESWEWSGVPWLWKRAEQGNLHGC</sequence>
<reference evidence="1 2" key="1">
    <citation type="submission" date="2017-04" db="EMBL/GenBank/DDBJ databases">
        <title>Draft genome sequence of Tuber borchii Vittad., a whitish edible truffle.</title>
        <authorList>
            <consortium name="DOE Joint Genome Institute"/>
            <person name="Murat C."/>
            <person name="Kuo A."/>
            <person name="Barry K.W."/>
            <person name="Clum A."/>
            <person name="Dockter R.B."/>
            <person name="Fauchery L."/>
            <person name="Iotti M."/>
            <person name="Kohler A."/>
            <person name="Labutti K."/>
            <person name="Lindquist E.A."/>
            <person name="Lipzen A."/>
            <person name="Ohm R.A."/>
            <person name="Wang M."/>
            <person name="Grigoriev I.V."/>
            <person name="Zambonelli A."/>
            <person name="Martin F.M."/>
        </authorList>
    </citation>
    <scope>NUCLEOTIDE SEQUENCE [LARGE SCALE GENOMIC DNA]</scope>
    <source>
        <strain evidence="1 2">Tbo3840</strain>
    </source>
</reference>
<organism evidence="1 2">
    <name type="scientific">Tuber borchii</name>
    <name type="common">White truffle</name>
    <dbReference type="NCBI Taxonomy" id="42251"/>
    <lineage>
        <taxon>Eukaryota</taxon>
        <taxon>Fungi</taxon>
        <taxon>Dikarya</taxon>
        <taxon>Ascomycota</taxon>
        <taxon>Pezizomycotina</taxon>
        <taxon>Pezizomycetes</taxon>
        <taxon>Pezizales</taxon>
        <taxon>Tuberaceae</taxon>
        <taxon>Tuber</taxon>
    </lineage>
</organism>
<keyword evidence="2" id="KW-1185">Reference proteome</keyword>
<accession>A0A2T6ZSV9</accession>